<evidence type="ECO:0000313" key="2">
    <source>
        <dbReference type="EMBL" id="KKY15593.1"/>
    </source>
</evidence>
<accession>A0A0G2FUL7</accession>
<evidence type="ECO:0000313" key="3">
    <source>
        <dbReference type="Proteomes" id="UP000053317"/>
    </source>
</evidence>
<dbReference type="GO" id="GO:0005524">
    <property type="term" value="F:ATP binding"/>
    <property type="evidence" value="ECO:0007669"/>
    <property type="project" value="InterPro"/>
</dbReference>
<protein>
    <recommendedName>
        <fullName evidence="1">Protein kinase domain-containing protein</fullName>
    </recommendedName>
</protein>
<dbReference type="Gene3D" id="3.30.200.20">
    <property type="entry name" value="Phosphorylase Kinase, domain 1"/>
    <property type="match status" value="1"/>
</dbReference>
<evidence type="ECO:0000259" key="1">
    <source>
        <dbReference type="PROSITE" id="PS50011"/>
    </source>
</evidence>
<reference evidence="2 3" key="2">
    <citation type="submission" date="2015-05" db="EMBL/GenBank/DDBJ databases">
        <authorList>
            <person name="Morales-Cruz A."/>
            <person name="Amrine K.C."/>
            <person name="Cantu D."/>
        </authorList>
    </citation>
    <scope>NUCLEOTIDE SEQUENCE [LARGE SCALE GENOMIC DNA]</scope>
    <source>
        <strain evidence="2">UCRPC4</strain>
    </source>
</reference>
<dbReference type="SUPFAM" id="SSF56112">
    <property type="entry name" value="Protein kinase-like (PK-like)"/>
    <property type="match status" value="1"/>
</dbReference>
<sequence length="695" mass="76390">MFSSALKSFSSNITNNYEISKQPTTTAGVWRIFDGKKKSTGSQASIFTFDRKSLDVSSSGFGARSGSSASKKLHDEVVERLKREASNLARLRHPSVLQLTEPVEDTRGGGLMFATEPVTASLAGLLAERDEQERSGGVGGRPSRYVVEDADGTKRRRDVEIDDLEIQKGVLQIAKGLEFLHESAKLVHGNLAPDAIYVNAKGDWKLAGLAFAGPQNTAKGHQTLPTIALSKVLYHDPRLPRSVQINLDFTSPDFVLDTNVAVSADMYSLGLIAVALYSFPHTSPLQTHGNISTYKKLFENSSTTPSPSNSFLSSRPLPKELSQTLPRLLARRPSQRLTAKEFQESAYFDNLLMNTIRFLDAFPAKTPSEKSQFMRGLGRVMPQFPSSVLGKKVLGVLLDEMKDHELLSLILENVFAIITVIPFRRSAFQEKVVPKLRETFLTKSTINERDPGKESGLMIILKHIELITEHCSGKEFKDNILPIIILGMESPTHPIVDASLQSLDHVLPVLDFTTVKHDLFPVVATVVSKTSSLGIKVSGLEALVVLCGGSKDDNSDPDDELSGVLQSSEKKPAVASTGLDKFTVQEKVVPLLKAIKTKEPAVMMAALKVFRQVGKIADTDFLATDVLPIMWAFSIGPLLSLQQFQAFMTLIKSLSAKIENEQIKKLKDLGSSSNSTEIRTYSTPYRYVPINHPRQ</sequence>
<dbReference type="InterPro" id="IPR011989">
    <property type="entry name" value="ARM-like"/>
</dbReference>
<dbReference type="CDD" id="cd14011">
    <property type="entry name" value="PK_SCY1_like"/>
    <property type="match status" value="1"/>
</dbReference>
<feature type="domain" description="Protein kinase" evidence="1">
    <location>
        <begin position="32"/>
        <end position="348"/>
    </location>
</feature>
<dbReference type="InterPro" id="IPR051177">
    <property type="entry name" value="CIK-Related_Protein"/>
</dbReference>
<dbReference type="InterPro" id="IPR000719">
    <property type="entry name" value="Prot_kinase_dom"/>
</dbReference>
<dbReference type="InterPro" id="IPR016024">
    <property type="entry name" value="ARM-type_fold"/>
</dbReference>
<dbReference type="PROSITE" id="PS50011">
    <property type="entry name" value="PROTEIN_KINASE_DOM"/>
    <property type="match status" value="1"/>
</dbReference>
<dbReference type="Pfam" id="PF00069">
    <property type="entry name" value="Pkinase"/>
    <property type="match status" value="1"/>
</dbReference>
<dbReference type="SMART" id="SM00220">
    <property type="entry name" value="S_TKc"/>
    <property type="match status" value="1"/>
</dbReference>
<dbReference type="EMBL" id="LCWF01000182">
    <property type="protein sequence ID" value="KKY15593.1"/>
    <property type="molecule type" value="Genomic_DNA"/>
</dbReference>
<reference evidence="2 3" key="1">
    <citation type="submission" date="2015-05" db="EMBL/GenBank/DDBJ databases">
        <title>Distinctive expansion of gene families associated with plant cell wall degradation and secondary metabolism in the genomes of grapevine trunk pathogens.</title>
        <authorList>
            <person name="Lawrence D.P."/>
            <person name="Travadon R."/>
            <person name="Rolshausen P.E."/>
            <person name="Baumgartner K."/>
        </authorList>
    </citation>
    <scope>NUCLEOTIDE SEQUENCE [LARGE SCALE GENOMIC DNA]</scope>
    <source>
        <strain evidence="2">UCRPC4</strain>
    </source>
</reference>
<dbReference type="PANTHER" id="PTHR12984">
    <property type="entry name" value="SCY1-RELATED S/T PROTEIN KINASE-LIKE"/>
    <property type="match status" value="1"/>
</dbReference>
<dbReference type="OrthoDB" id="79687at2759"/>
<dbReference type="SUPFAM" id="SSF48371">
    <property type="entry name" value="ARM repeat"/>
    <property type="match status" value="1"/>
</dbReference>
<proteinExistence type="predicted"/>
<keyword evidence="3" id="KW-1185">Reference proteome</keyword>
<gene>
    <name evidence="2" type="ORF">UCRPC4_g06225</name>
</gene>
<dbReference type="PANTHER" id="PTHR12984:SF6">
    <property type="entry name" value="SCY1-LIKE PROTEIN 2"/>
    <property type="match status" value="1"/>
</dbReference>
<dbReference type="Gene3D" id="1.25.10.10">
    <property type="entry name" value="Leucine-rich Repeat Variant"/>
    <property type="match status" value="1"/>
</dbReference>
<comment type="caution">
    <text evidence="2">The sequence shown here is derived from an EMBL/GenBank/DDBJ whole genome shotgun (WGS) entry which is preliminary data.</text>
</comment>
<dbReference type="GO" id="GO:0004672">
    <property type="term" value="F:protein kinase activity"/>
    <property type="evidence" value="ECO:0007669"/>
    <property type="project" value="InterPro"/>
</dbReference>
<name>A0A0G2FUL7_PHACM</name>
<dbReference type="InterPro" id="IPR011009">
    <property type="entry name" value="Kinase-like_dom_sf"/>
</dbReference>
<dbReference type="Gene3D" id="1.10.510.10">
    <property type="entry name" value="Transferase(Phosphotransferase) domain 1"/>
    <property type="match status" value="1"/>
</dbReference>
<dbReference type="Proteomes" id="UP000053317">
    <property type="component" value="Unassembled WGS sequence"/>
</dbReference>
<organism evidence="2 3">
    <name type="scientific">Phaeomoniella chlamydospora</name>
    <name type="common">Phaeoacremonium chlamydosporum</name>
    <dbReference type="NCBI Taxonomy" id="158046"/>
    <lineage>
        <taxon>Eukaryota</taxon>
        <taxon>Fungi</taxon>
        <taxon>Dikarya</taxon>
        <taxon>Ascomycota</taxon>
        <taxon>Pezizomycotina</taxon>
        <taxon>Eurotiomycetes</taxon>
        <taxon>Chaetothyriomycetidae</taxon>
        <taxon>Phaeomoniellales</taxon>
        <taxon>Phaeomoniellaceae</taxon>
        <taxon>Phaeomoniella</taxon>
    </lineage>
</organism>
<dbReference type="AlphaFoldDB" id="A0A0G2FUL7"/>